<evidence type="ECO:0000313" key="1">
    <source>
        <dbReference type="EMBL" id="KKN03065.1"/>
    </source>
</evidence>
<reference evidence="1" key="1">
    <citation type="journal article" date="2015" name="Nature">
        <title>Complex archaea that bridge the gap between prokaryotes and eukaryotes.</title>
        <authorList>
            <person name="Spang A."/>
            <person name="Saw J.H."/>
            <person name="Jorgensen S.L."/>
            <person name="Zaremba-Niedzwiedzka K."/>
            <person name="Martijn J."/>
            <person name="Lind A.E."/>
            <person name="van Eijk R."/>
            <person name="Schleper C."/>
            <person name="Guy L."/>
            <person name="Ettema T.J."/>
        </authorList>
    </citation>
    <scope>NUCLEOTIDE SEQUENCE</scope>
</reference>
<accession>A0A0F9M6I3</accession>
<organism evidence="1">
    <name type="scientific">marine sediment metagenome</name>
    <dbReference type="NCBI Taxonomy" id="412755"/>
    <lineage>
        <taxon>unclassified sequences</taxon>
        <taxon>metagenomes</taxon>
        <taxon>ecological metagenomes</taxon>
    </lineage>
</organism>
<sequence length="141" mass="15903">LSLGLNNLQRRLKIKKLLRALIVDAIFGMGIVDTGLADSDNLINWRDIAIDPGQIFSELVSLEDFTFDPICNQREEAGFMGRRVRVPRQLLLDDKDADHDLIVSLPSSFVNVQTQGKLSELTQRNIGELYFINKPHISLIS</sequence>
<gene>
    <name evidence="1" type="ORF">LCGC14_1111380</name>
</gene>
<dbReference type="EMBL" id="LAZR01005076">
    <property type="protein sequence ID" value="KKN03065.1"/>
    <property type="molecule type" value="Genomic_DNA"/>
</dbReference>
<protein>
    <submittedName>
        <fullName evidence="1">Uncharacterized protein</fullName>
    </submittedName>
</protein>
<feature type="non-terminal residue" evidence="1">
    <location>
        <position position="1"/>
    </location>
</feature>
<dbReference type="AlphaFoldDB" id="A0A0F9M6I3"/>
<comment type="caution">
    <text evidence="1">The sequence shown here is derived from an EMBL/GenBank/DDBJ whole genome shotgun (WGS) entry which is preliminary data.</text>
</comment>
<proteinExistence type="predicted"/>
<name>A0A0F9M6I3_9ZZZZ</name>